<proteinExistence type="predicted"/>
<reference evidence="1 2" key="1">
    <citation type="journal article" date="2015" name="Nat. Commun.">
        <title>Lucilia cuprina genome unlocks parasitic fly biology to underpin future interventions.</title>
        <authorList>
            <person name="Anstead C.A."/>
            <person name="Korhonen P.K."/>
            <person name="Young N.D."/>
            <person name="Hall R.S."/>
            <person name="Jex A.R."/>
            <person name="Murali S.C."/>
            <person name="Hughes D.S."/>
            <person name="Lee S.F."/>
            <person name="Perry T."/>
            <person name="Stroehlein A.J."/>
            <person name="Ansell B.R."/>
            <person name="Breugelmans B."/>
            <person name="Hofmann A."/>
            <person name="Qu J."/>
            <person name="Dugan S."/>
            <person name="Lee S.L."/>
            <person name="Chao H."/>
            <person name="Dinh H."/>
            <person name="Han Y."/>
            <person name="Doddapaneni H.V."/>
            <person name="Worley K.C."/>
            <person name="Muzny D.M."/>
            <person name="Ioannidis P."/>
            <person name="Waterhouse R.M."/>
            <person name="Zdobnov E.M."/>
            <person name="James P.J."/>
            <person name="Bagnall N.H."/>
            <person name="Kotze A.C."/>
            <person name="Gibbs R.A."/>
            <person name="Richards S."/>
            <person name="Batterham P."/>
            <person name="Gasser R.B."/>
        </authorList>
    </citation>
    <scope>NUCLEOTIDE SEQUENCE [LARGE SCALE GENOMIC DNA]</scope>
    <source>
        <strain evidence="1 2">LS</strain>
        <tissue evidence="1">Full body</tissue>
    </source>
</reference>
<protein>
    <submittedName>
        <fullName evidence="1">Uncharacterized protein</fullName>
    </submittedName>
</protein>
<gene>
    <name evidence="1" type="ORF">FF38_14031</name>
</gene>
<keyword evidence="2" id="KW-1185">Reference proteome</keyword>
<evidence type="ECO:0000313" key="1">
    <source>
        <dbReference type="EMBL" id="KNC22074.1"/>
    </source>
</evidence>
<name>A0A0L0BS62_LUCCU</name>
<organism evidence="1 2">
    <name type="scientific">Lucilia cuprina</name>
    <name type="common">Green bottle fly</name>
    <name type="synonym">Australian sheep blowfly</name>
    <dbReference type="NCBI Taxonomy" id="7375"/>
    <lineage>
        <taxon>Eukaryota</taxon>
        <taxon>Metazoa</taxon>
        <taxon>Ecdysozoa</taxon>
        <taxon>Arthropoda</taxon>
        <taxon>Hexapoda</taxon>
        <taxon>Insecta</taxon>
        <taxon>Pterygota</taxon>
        <taxon>Neoptera</taxon>
        <taxon>Endopterygota</taxon>
        <taxon>Diptera</taxon>
        <taxon>Brachycera</taxon>
        <taxon>Muscomorpha</taxon>
        <taxon>Oestroidea</taxon>
        <taxon>Calliphoridae</taxon>
        <taxon>Luciliinae</taxon>
        <taxon>Lucilia</taxon>
    </lineage>
</organism>
<dbReference type="AlphaFoldDB" id="A0A0L0BS62"/>
<comment type="caution">
    <text evidence="1">The sequence shown here is derived from an EMBL/GenBank/DDBJ whole genome shotgun (WGS) entry which is preliminary data.</text>
</comment>
<dbReference type="Proteomes" id="UP000037069">
    <property type="component" value="Unassembled WGS sequence"/>
</dbReference>
<sequence length="165" mass="17650">MASSSNENIHIGSQFTDLSATIMTTALGNTSTRTPDSGFRAPSDEVNTANGNIDVMELVADEALVVQRSLEDKVRKMVQDEMAEVRKTIGDLAKAVNLAKGTNAGTPAAIGNNTGNGNNVPGNVNNENRANPRNENAYLPLPNQFVPENSIPPMNFTTQHDNRIS</sequence>
<dbReference type="EMBL" id="JRES01001555">
    <property type="protein sequence ID" value="KNC22074.1"/>
    <property type="molecule type" value="Genomic_DNA"/>
</dbReference>
<evidence type="ECO:0000313" key="2">
    <source>
        <dbReference type="Proteomes" id="UP000037069"/>
    </source>
</evidence>
<accession>A0A0L0BS62</accession>